<gene>
    <name evidence="1" type="ORF">HPP92_028000</name>
</gene>
<comment type="caution">
    <text evidence="1">The sequence shown here is derived from an EMBL/GenBank/DDBJ whole genome shotgun (WGS) entry which is preliminary data.</text>
</comment>
<reference evidence="1 2" key="1">
    <citation type="journal article" date="2020" name="Nat. Food">
        <title>A phased Vanilla planifolia genome enables genetic improvement of flavour and production.</title>
        <authorList>
            <person name="Hasing T."/>
            <person name="Tang H."/>
            <person name="Brym M."/>
            <person name="Khazi F."/>
            <person name="Huang T."/>
            <person name="Chambers A.H."/>
        </authorList>
    </citation>
    <scope>NUCLEOTIDE SEQUENCE [LARGE SCALE GENOMIC DNA]</scope>
    <source>
        <tissue evidence="1">Leaf</tissue>
    </source>
</reference>
<dbReference type="Proteomes" id="UP000639772">
    <property type="component" value="Unassembled WGS sequence"/>
</dbReference>
<protein>
    <submittedName>
        <fullName evidence="1">Uncharacterized protein</fullName>
    </submittedName>
</protein>
<evidence type="ECO:0000313" key="1">
    <source>
        <dbReference type="EMBL" id="KAG0448119.1"/>
    </source>
</evidence>
<accession>A0A835U3G2</accession>
<name>A0A835U3G2_VANPL</name>
<dbReference type="AlphaFoldDB" id="A0A835U3G2"/>
<dbReference type="EMBL" id="JADCNM010000348">
    <property type="protein sequence ID" value="KAG0448119.1"/>
    <property type="molecule type" value="Genomic_DNA"/>
</dbReference>
<sequence>MQAGCVCCVLPPWVGLRAVHRCIWPRHYKEYWCSYRRGGEAGEGKGGGGSWVLGSQRRMESMKDAFDVAVRDNRKGCKQDGKEKTEEEHLTLNLMEEPVEHFFP</sequence>
<organism evidence="1 2">
    <name type="scientific">Vanilla planifolia</name>
    <name type="common">Vanilla</name>
    <dbReference type="NCBI Taxonomy" id="51239"/>
    <lineage>
        <taxon>Eukaryota</taxon>
        <taxon>Viridiplantae</taxon>
        <taxon>Streptophyta</taxon>
        <taxon>Embryophyta</taxon>
        <taxon>Tracheophyta</taxon>
        <taxon>Spermatophyta</taxon>
        <taxon>Magnoliopsida</taxon>
        <taxon>Liliopsida</taxon>
        <taxon>Asparagales</taxon>
        <taxon>Orchidaceae</taxon>
        <taxon>Vanilloideae</taxon>
        <taxon>Vanilleae</taxon>
        <taxon>Vanilla</taxon>
    </lineage>
</organism>
<proteinExistence type="predicted"/>
<evidence type="ECO:0000313" key="2">
    <source>
        <dbReference type="Proteomes" id="UP000639772"/>
    </source>
</evidence>